<dbReference type="PROSITE" id="PS01012">
    <property type="entry name" value="FOLYLPOLYGLU_SYNT_2"/>
    <property type="match status" value="1"/>
</dbReference>
<dbReference type="GO" id="GO:0016874">
    <property type="term" value="F:ligase activity"/>
    <property type="evidence" value="ECO:0007669"/>
    <property type="project" value="UniProtKB-KW"/>
</dbReference>
<accession>A0ABW5RT02</accession>
<dbReference type="Pfam" id="PF08245">
    <property type="entry name" value="Mur_ligase_M"/>
    <property type="match status" value="1"/>
</dbReference>
<evidence type="ECO:0000259" key="11">
    <source>
        <dbReference type="Pfam" id="PF02875"/>
    </source>
</evidence>
<keyword evidence="7" id="KW-0460">Magnesium</keyword>
<evidence type="ECO:0000256" key="5">
    <source>
        <dbReference type="ARBA" id="ARBA00022741"/>
    </source>
</evidence>
<dbReference type="RefSeq" id="WP_377935687.1">
    <property type="nucleotide sequence ID" value="NZ_JBHUMF010000030.1"/>
</dbReference>
<evidence type="ECO:0000256" key="3">
    <source>
        <dbReference type="ARBA" id="ARBA00022598"/>
    </source>
</evidence>
<dbReference type="Gene3D" id="3.40.1190.10">
    <property type="entry name" value="Mur-like, catalytic domain"/>
    <property type="match status" value="1"/>
</dbReference>
<name>A0ABW5RT02_9BACI</name>
<feature type="domain" description="Mur ligase central" evidence="12">
    <location>
        <begin position="135"/>
        <end position="269"/>
    </location>
</feature>
<proteinExistence type="inferred from homology"/>
<dbReference type="InterPro" id="IPR001645">
    <property type="entry name" value="Folylpolyglutamate_synth"/>
</dbReference>
<dbReference type="Gene3D" id="3.90.190.20">
    <property type="entry name" value="Mur ligase, C-terminal domain"/>
    <property type="match status" value="1"/>
</dbReference>
<evidence type="ECO:0000256" key="8">
    <source>
        <dbReference type="ARBA" id="ARBA00030592"/>
    </source>
</evidence>
<evidence type="ECO:0000313" key="14">
    <source>
        <dbReference type="Proteomes" id="UP001597506"/>
    </source>
</evidence>
<dbReference type="PIRSF" id="PIRSF001563">
    <property type="entry name" value="Folylpolyglu_synth"/>
    <property type="match status" value="1"/>
</dbReference>
<evidence type="ECO:0000313" key="13">
    <source>
        <dbReference type="EMBL" id="MFD2681456.1"/>
    </source>
</evidence>
<dbReference type="InterPro" id="IPR036615">
    <property type="entry name" value="Mur_ligase_C_dom_sf"/>
</dbReference>
<keyword evidence="6 10" id="KW-0067">ATP-binding</keyword>
<keyword evidence="4" id="KW-0479">Metal-binding</keyword>
<keyword evidence="3 10" id="KW-0436">Ligase</keyword>
<dbReference type="EC" id="6.3.2.17" evidence="2"/>
<evidence type="ECO:0000256" key="1">
    <source>
        <dbReference type="ARBA" id="ARBA00008276"/>
    </source>
</evidence>
<evidence type="ECO:0000256" key="2">
    <source>
        <dbReference type="ARBA" id="ARBA00013025"/>
    </source>
</evidence>
<dbReference type="Proteomes" id="UP001597506">
    <property type="component" value="Unassembled WGS sequence"/>
</dbReference>
<dbReference type="PANTHER" id="PTHR11136">
    <property type="entry name" value="FOLYLPOLYGLUTAMATE SYNTHASE-RELATED"/>
    <property type="match status" value="1"/>
</dbReference>
<dbReference type="InterPro" id="IPR004101">
    <property type="entry name" value="Mur_ligase_C"/>
</dbReference>
<evidence type="ECO:0000259" key="12">
    <source>
        <dbReference type="Pfam" id="PF08245"/>
    </source>
</evidence>
<organism evidence="13 14">
    <name type="scientific">Bacillus seohaeanensis</name>
    <dbReference type="NCBI Taxonomy" id="284580"/>
    <lineage>
        <taxon>Bacteria</taxon>
        <taxon>Bacillati</taxon>
        <taxon>Bacillota</taxon>
        <taxon>Bacilli</taxon>
        <taxon>Bacillales</taxon>
        <taxon>Bacillaceae</taxon>
        <taxon>Bacillus</taxon>
    </lineage>
</organism>
<gene>
    <name evidence="13" type="ORF">ACFSUL_11940</name>
</gene>
<dbReference type="EMBL" id="JBHUMF010000030">
    <property type="protein sequence ID" value="MFD2681456.1"/>
    <property type="molecule type" value="Genomic_DNA"/>
</dbReference>
<dbReference type="NCBIfam" id="TIGR01499">
    <property type="entry name" value="folC"/>
    <property type="match status" value="1"/>
</dbReference>
<protein>
    <recommendedName>
        <fullName evidence="2">tetrahydrofolate synthase</fullName>
        <ecNumber evidence="2">6.3.2.17</ecNumber>
    </recommendedName>
    <alternativeName>
        <fullName evidence="8">Tetrahydrofolylpolyglutamate synthase</fullName>
    </alternativeName>
</protein>
<comment type="similarity">
    <text evidence="1 10">Belongs to the folylpolyglutamate synthase family.</text>
</comment>
<reference evidence="14" key="1">
    <citation type="journal article" date="2019" name="Int. J. Syst. Evol. Microbiol.">
        <title>The Global Catalogue of Microorganisms (GCM) 10K type strain sequencing project: providing services to taxonomists for standard genome sequencing and annotation.</title>
        <authorList>
            <consortium name="The Broad Institute Genomics Platform"/>
            <consortium name="The Broad Institute Genome Sequencing Center for Infectious Disease"/>
            <person name="Wu L."/>
            <person name="Ma J."/>
        </authorList>
    </citation>
    <scope>NUCLEOTIDE SEQUENCE [LARGE SCALE GENOMIC DNA]</scope>
    <source>
        <strain evidence="14">KCTC 3913</strain>
    </source>
</reference>
<feature type="domain" description="Mur ligase C-terminal" evidence="11">
    <location>
        <begin position="298"/>
        <end position="415"/>
    </location>
</feature>
<sequence>MNYEEAVEWIHARLRLGIKPGLTRMEWMLEKLGSPEKKIKTVHVGGTNGKGSTVTYLRNVLQAAGYNVGTFTSPYFEKFNERISINGIPVSDEEIVELVEIIRPLAEELEQTEWGGPSEFEVITIMSLYYFAEIRPVDLVIYEVGLGGRLDSTNVITPLVSVITSIGYDHMQFLGDTLAEIAYEKAGIIKKNIPVITAVKQLEALNVMERKAATQNSKLFMLGRDFQIEHLASLETGESFYYSFKKQQDEFVISMIGKHQVENASLALTTIALLNANKEFIIKKEAIINGLKKANWPGRMERLSTEPLVFLDGAHNPESVTALVETVNSRFQNEKVHILFAALKDKKVENMLEQLENVALSIAFTSFDFPRAATAKELYETSTHSNKKLVEDWYHYILELLPSLKEDDVLIITGSLYFLSTIKPELIELLEK</sequence>
<evidence type="ECO:0000256" key="7">
    <source>
        <dbReference type="ARBA" id="ARBA00022842"/>
    </source>
</evidence>
<comment type="caution">
    <text evidence="13">The sequence shown here is derived from an EMBL/GenBank/DDBJ whole genome shotgun (WGS) entry which is preliminary data.</text>
</comment>
<dbReference type="InterPro" id="IPR013221">
    <property type="entry name" value="Mur_ligase_cen"/>
</dbReference>
<dbReference type="PANTHER" id="PTHR11136:SF0">
    <property type="entry name" value="DIHYDROFOLATE SYNTHETASE-RELATED"/>
    <property type="match status" value="1"/>
</dbReference>
<dbReference type="PROSITE" id="PS01011">
    <property type="entry name" value="FOLYLPOLYGLU_SYNT_1"/>
    <property type="match status" value="1"/>
</dbReference>
<evidence type="ECO:0000256" key="10">
    <source>
        <dbReference type="PIRNR" id="PIRNR001563"/>
    </source>
</evidence>
<dbReference type="SUPFAM" id="SSF53623">
    <property type="entry name" value="MurD-like peptide ligases, catalytic domain"/>
    <property type="match status" value="1"/>
</dbReference>
<comment type="catalytic activity">
    <reaction evidence="9">
        <text>(6S)-5,6,7,8-tetrahydrofolyl-(gamma-L-Glu)(n) + L-glutamate + ATP = (6S)-5,6,7,8-tetrahydrofolyl-(gamma-L-Glu)(n+1) + ADP + phosphate + H(+)</text>
        <dbReference type="Rhea" id="RHEA:10580"/>
        <dbReference type="Rhea" id="RHEA-COMP:14738"/>
        <dbReference type="Rhea" id="RHEA-COMP:14740"/>
        <dbReference type="ChEBI" id="CHEBI:15378"/>
        <dbReference type="ChEBI" id="CHEBI:29985"/>
        <dbReference type="ChEBI" id="CHEBI:30616"/>
        <dbReference type="ChEBI" id="CHEBI:43474"/>
        <dbReference type="ChEBI" id="CHEBI:141005"/>
        <dbReference type="ChEBI" id="CHEBI:456216"/>
        <dbReference type="EC" id="6.3.2.17"/>
    </reaction>
</comment>
<evidence type="ECO:0000256" key="4">
    <source>
        <dbReference type="ARBA" id="ARBA00022723"/>
    </source>
</evidence>
<dbReference type="InterPro" id="IPR036565">
    <property type="entry name" value="Mur-like_cat_sf"/>
</dbReference>
<evidence type="ECO:0000256" key="9">
    <source>
        <dbReference type="ARBA" id="ARBA00047493"/>
    </source>
</evidence>
<dbReference type="InterPro" id="IPR018109">
    <property type="entry name" value="Folylpolyglutamate_synth_CS"/>
</dbReference>
<dbReference type="SUPFAM" id="SSF53244">
    <property type="entry name" value="MurD-like peptide ligases, peptide-binding domain"/>
    <property type="match status" value="1"/>
</dbReference>
<evidence type="ECO:0000256" key="6">
    <source>
        <dbReference type="ARBA" id="ARBA00022840"/>
    </source>
</evidence>
<keyword evidence="5 10" id="KW-0547">Nucleotide-binding</keyword>
<keyword evidence="14" id="KW-1185">Reference proteome</keyword>
<dbReference type="Pfam" id="PF02875">
    <property type="entry name" value="Mur_ligase_C"/>
    <property type="match status" value="1"/>
</dbReference>